<dbReference type="InterPro" id="IPR004291">
    <property type="entry name" value="Transposase_IS66_central"/>
</dbReference>
<proteinExistence type="predicted"/>
<evidence type="ECO:0000259" key="2">
    <source>
        <dbReference type="Pfam" id="PF13817"/>
    </source>
</evidence>
<dbReference type="PANTHER" id="PTHR33678">
    <property type="entry name" value="BLL1576 PROTEIN"/>
    <property type="match status" value="1"/>
</dbReference>
<dbReference type="AlphaFoldDB" id="A0A427H8F4"/>
<organism evidence="3 4">
    <name type="scientific">Ectopseudomonas oleovorans</name>
    <name type="common">Pseudomonas oleovorans</name>
    <dbReference type="NCBI Taxonomy" id="301"/>
    <lineage>
        <taxon>Bacteria</taxon>
        <taxon>Pseudomonadati</taxon>
        <taxon>Pseudomonadota</taxon>
        <taxon>Gammaproteobacteria</taxon>
        <taxon>Pseudomonadales</taxon>
        <taxon>Pseudomonadaceae</taxon>
        <taxon>Ectopseudomonas</taxon>
    </lineage>
</organism>
<evidence type="ECO:0000313" key="3">
    <source>
        <dbReference type="EMBL" id="RRW29079.1"/>
    </source>
</evidence>
<evidence type="ECO:0000313" key="4">
    <source>
        <dbReference type="Proteomes" id="UP000272833"/>
    </source>
</evidence>
<dbReference type="Pfam" id="PF03050">
    <property type="entry name" value="DDE_Tnp_IS66"/>
    <property type="match status" value="1"/>
</dbReference>
<feature type="domain" description="Transposase IS66 C-terminal" evidence="2">
    <location>
        <begin position="37"/>
        <end position="75"/>
    </location>
</feature>
<sequence length="85" mass="9345">IDNNRAENAIRPFVIGRKNWLFSDTPKGATASAQIYSLIETAKANGREPYAWLRHILERLPAASRVEGYEALLPWSCSPASASAS</sequence>
<gene>
    <name evidence="3" type="ORF">EGJ44_20835</name>
</gene>
<comment type="caution">
    <text evidence="3">The sequence shown here is derived from an EMBL/GenBank/DDBJ whole genome shotgun (WGS) entry which is preliminary data.</text>
</comment>
<dbReference type="PANTHER" id="PTHR33678:SF1">
    <property type="entry name" value="BLL1576 PROTEIN"/>
    <property type="match status" value="1"/>
</dbReference>
<dbReference type="Pfam" id="PF13817">
    <property type="entry name" value="DDE_Tnp_IS66_C"/>
    <property type="match status" value="1"/>
</dbReference>
<protein>
    <submittedName>
        <fullName evidence="3">IS66 family transposase</fullName>
    </submittedName>
</protein>
<dbReference type="RefSeq" id="WP_148100783.1">
    <property type="nucleotide sequence ID" value="NZ_RHRS01000086.1"/>
</dbReference>
<evidence type="ECO:0000259" key="1">
    <source>
        <dbReference type="Pfam" id="PF03050"/>
    </source>
</evidence>
<dbReference type="InterPro" id="IPR052344">
    <property type="entry name" value="Transposase-related"/>
</dbReference>
<name>A0A427H8F4_ECTOL</name>
<reference evidence="3 4" key="1">
    <citation type="submission" date="2018-10" db="EMBL/GenBank/DDBJ databases">
        <title>Transmission dynamics of multidrug resistant bacteria on intensive care unit surfaces.</title>
        <authorList>
            <person name="D'Souza A.W."/>
            <person name="Potter R.F."/>
            <person name="Wallace M."/>
            <person name="Shupe A."/>
            <person name="Patel S."/>
            <person name="Sun S."/>
            <person name="Gul D."/>
            <person name="Kwon J.H."/>
            <person name="Andleeb S."/>
            <person name="Burnham C.-A.D."/>
            <person name="Dantas G."/>
        </authorList>
    </citation>
    <scope>NUCLEOTIDE SEQUENCE [LARGE SCALE GENOMIC DNA]</scope>
    <source>
        <strain evidence="3 4">PO_271</strain>
    </source>
</reference>
<dbReference type="InterPro" id="IPR039552">
    <property type="entry name" value="IS66_C"/>
</dbReference>
<feature type="domain" description="Transposase IS66 central" evidence="1">
    <location>
        <begin position="1"/>
        <end position="30"/>
    </location>
</feature>
<accession>A0A427H8F4</accession>
<dbReference type="Proteomes" id="UP000272833">
    <property type="component" value="Unassembled WGS sequence"/>
</dbReference>
<dbReference type="EMBL" id="RHRS01000086">
    <property type="protein sequence ID" value="RRW29079.1"/>
    <property type="molecule type" value="Genomic_DNA"/>
</dbReference>
<feature type="non-terminal residue" evidence="3">
    <location>
        <position position="1"/>
    </location>
</feature>